<feature type="transmembrane region" description="Helical" evidence="4">
    <location>
        <begin position="155"/>
        <end position="177"/>
    </location>
</feature>
<evidence type="ECO:0000259" key="5">
    <source>
        <dbReference type="PROSITE" id="PS50850"/>
    </source>
</evidence>
<dbReference type="CDD" id="cd17330">
    <property type="entry name" value="MFS_SLC46_TetA_like"/>
    <property type="match status" value="1"/>
</dbReference>
<dbReference type="SUPFAM" id="SSF103473">
    <property type="entry name" value="MFS general substrate transporter"/>
    <property type="match status" value="1"/>
</dbReference>
<name>A0ABU7LPH6_9PROT</name>
<evidence type="ECO:0000313" key="7">
    <source>
        <dbReference type="Proteomes" id="UP001354971"/>
    </source>
</evidence>
<keyword evidence="1 4" id="KW-0812">Transmembrane</keyword>
<keyword evidence="3 4" id="KW-0472">Membrane</keyword>
<reference evidence="6 7" key="1">
    <citation type="submission" date="2024-01" db="EMBL/GenBank/DDBJ databases">
        <title>Hyphobacterium bacterium isolated from marine sediment.</title>
        <authorList>
            <person name="Zhao S."/>
        </authorList>
    </citation>
    <scope>NUCLEOTIDE SEQUENCE [LARGE SCALE GENOMIC DNA]</scope>
    <source>
        <strain evidence="7">HN65</strain>
    </source>
</reference>
<feature type="transmembrane region" description="Helical" evidence="4">
    <location>
        <begin position="235"/>
        <end position="257"/>
    </location>
</feature>
<organism evidence="6 7">
    <name type="scientific">Hyphobacterium lacteum</name>
    <dbReference type="NCBI Taxonomy" id="3116575"/>
    <lineage>
        <taxon>Bacteria</taxon>
        <taxon>Pseudomonadati</taxon>
        <taxon>Pseudomonadota</taxon>
        <taxon>Alphaproteobacteria</taxon>
        <taxon>Maricaulales</taxon>
        <taxon>Maricaulaceae</taxon>
        <taxon>Hyphobacterium</taxon>
    </lineage>
</organism>
<dbReference type="PANTHER" id="PTHR23546:SF1">
    <property type="entry name" value="MEMBRANE PROTEIN"/>
    <property type="match status" value="1"/>
</dbReference>
<dbReference type="EMBL" id="JAZDRP010000003">
    <property type="protein sequence ID" value="MEE2525820.1"/>
    <property type="molecule type" value="Genomic_DNA"/>
</dbReference>
<keyword evidence="2 4" id="KW-1133">Transmembrane helix</keyword>
<dbReference type="InterPro" id="IPR020846">
    <property type="entry name" value="MFS_dom"/>
</dbReference>
<dbReference type="PROSITE" id="PS50850">
    <property type="entry name" value="MFS"/>
    <property type="match status" value="1"/>
</dbReference>
<feature type="transmembrane region" description="Helical" evidence="4">
    <location>
        <begin position="85"/>
        <end position="105"/>
    </location>
</feature>
<evidence type="ECO:0000313" key="6">
    <source>
        <dbReference type="EMBL" id="MEE2525820.1"/>
    </source>
</evidence>
<dbReference type="Gene3D" id="1.20.1250.20">
    <property type="entry name" value="MFS general substrate transporter like domains"/>
    <property type="match status" value="1"/>
</dbReference>
<feature type="transmembrane region" description="Helical" evidence="4">
    <location>
        <begin position="20"/>
        <end position="41"/>
    </location>
</feature>
<dbReference type="RefSeq" id="WP_330198483.1">
    <property type="nucleotide sequence ID" value="NZ_JAZDRP010000003.1"/>
</dbReference>
<feature type="transmembrane region" description="Helical" evidence="4">
    <location>
        <begin position="269"/>
        <end position="293"/>
    </location>
</feature>
<gene>
    <name evidence="6" type="ORF">V0U79_05530</name>
</gene>
<dbReference type="PANTHER" id="PTHR23546">
    <property type="entry name" value="TRANSPORT PROTEIN"/>
    <property type="match status" value="1"/>
</dbReference>
<evidence type="ECO:0000256" key="3">
    <source>
        <dbReference type="ARBA" id="ARBA00023136"/>
    </source>
</evidence>
<feature type="transmembrane region" description="Helical" evidence="4">
    <location>
        <begin position="326"/>
        <end position="351"/>
    </location>
</feature>
<protein>
    <submittedName>
        <fullName evidence="6">MFS transporter</fullName>
    </submittedName>
</protein>
<dbReference type="Pfam" id="PF07690">
    <property type="entry name" value="MFS_1"/>
    <property type="match status" value="1"/>
</dbReference>
<feature type="transmembrane region" description="Helical" evidence="4">
    <location>
        <begin position="183"/>
        <end position="205"/>
    </location>
</feature>
<comment type="caution">
    <text evidence="6">The sequence shown here is derived from an EMBL/GenBank/DDBJ whole genome shotgun (WGS) entry which is preliminary data.</text>
</comment>
<dbReference type="InterPro" id="IPR011701">
    <property type="entry name" value="MFS"/>
</dbReference>
<keyword evidence="7" id="KW-1185">Reference proteome</keyword>
<evidence type="ECO:0000256" key="4">
    <source>
        <dbReference type="SAM" id="Phobius"/>
    </source>
</evidence>
<evidence type="ECO:0000256" key="2">
    <source>
        <dbReference type="ARBA" id="ARBA00022989"/>
    </source>
</evidence>
<accession>A0ABU7LPH6</accession>
<feature type="transmembrane region" description="Helical" evidence="4">
    <location>
        <begin position="111"/>
        <end position="134"/>
    </location>
</feature>
<proteinExistence type="predicted"/>
<feature type="transmembrane region" description="Helical" evidence="4">
    <location>
        <begin position="363"/>
        <end position="385"/>
    </location>
</feature>
<feature type="domain" description="Major facilitator superfamily (MFS) profile" evidence="5">
    <location>
        <begin position="19"/>
        <end position="412"/>
    </location>
</feature>
<sequence length="428" mass="44484">MPPVYDPSNPSSPLERRRSFRLLFICLVVTGIGNSMLFAILPPLARDLGVAEAFVGAIYTISALLFLIMSPIWGALSDRYGRRPLIIFGLSAFAASTLVFALATVAGQMGWAPPLIAIFGMAAARALFGGFGSATNPAAQAYVADRTSPEERTEALAGLTAAFGLGGIVGPALAAAFVDRIGIAPFMVAVAILVGGAAFAIRMLLPENTPPRQQSRPINPVAQLAFAFDKRVAPFFLFGCGLWLVQAISLQAIGFYVMDRMELPPQEGLQLAGVALTAGAGALIFAQLVVIPAMKASPRALMTTGAILTGLASLEMVFAANYGSIVFGYMLGSFAFGLARSGFTGGASIAVEPEEQGRAAGSTTATAGLGFLVAPVAGLWLYQAVGPETPYMLNVVLAAATALLAWLHPGIRSVVKVAQPDPEPRGPI</sequence>
<evidence type="ECO:0000256" key="1">
    <source>
        <dbReference type="ARBA" id="ARBA00022692"/>
    </source>
</evidence>
<dbReference type="Proteomes" id="UP001354971">
    <property type="component" value="Unassembled WGS sequence"/>
</dbReference>
<feature type="transmembrane region" description="Helical" evidence="4">
    <location>
        <begin position="391"/>
        <end position="407"/>
    </location>
</feature>
<feature type="transmembrane region" description="Helical" evidence="4">
    <location>
        <begin position="53"/>
        <end position="73"/>
    </location>
</feature>
<dbReference type="InterPro" id="IPR036259">
    <property type="entry name" value="MFS_trans_sf"/>
</dbReference>